<evidence type="ECO:0000313" key="2">
    <source>
        <dbReference type="Proteomes" id="UP001642409"/>
    </source>
</evidence>
<keyword evidence="2" id="KW-1185">Reference proteome</keyword>
<accession>A0ABP1HIV9</accession>
<dbReference type="EMBL" id="CAXDID020000028">
    <property type="protein sequence ID" value="CAL5992095.1"/>
    <property type="molecule type" value="Genomic_DNA"/>
</dbReference>
<evidence type="ECO:0000313" key="1">
    <source>
        <dbReference type="EMBL" id="CAL5992095.1"/>
    </source>
</evidence>
<proteinExistence type="predicted"/>
<name>A0ABP1HIV9_9EUKA</name>
<organism evidence="1 2">
    <name type="scientific">Hexamita inflata</name>
    <dbReference type="NCBI Taxonomy" id="28002"/>
    <lineage>
        <taxon>Eukaryota</taxon>
        <taxon>Metamonada</taxon>
        <taxon>Diplomonadida</taxon>
        <taxon>Hexamitidae</taxon>
        <taxon>Hexamitinae</taxon>
        <taxon>Hexamita</taxon>
    </lineage>
</organism>
<gene>
    <name evidence="1" type="ORF">HINF_LOCUS12414</name>
</gene>
<sequence length="110" mass="12539">MARVQNQFNQTVSSAVKCGIYEDIDQATVYDLMMLPDNAYGFLISTTFLRTQRQHHMYTSVNTNNGHPLASHTTQSIRKCEANRGRRINRADLQAPAHIFVLATIQVDHY</sequence>
<reference evidence="1 2" key="1">
    <citation type="submission" date="2024-07" db="EMBL/GenBank/DDBJ databases">
        <authorList>
            <person name="Akdeniz Z."/>
        </authorList>
    </citation>
    <scope>NUCLEOTIDE SEQUENCE [LARGE SCALE GENOMIC DNA]</scope>
</reference>
<comment type="caution">
    <text evidence="1">The sequence shown here is derived from an EMBL/GenBank/DDBJ whole genome shotgun (WGS) entry which is preliminary data.</text>
</comment>
<protein>
    <submittedName>
        <fullName evidence="1">Hypothetical_protein</fullName>
    </submittedName>
</protein>
<dbReference type="Proteomes" id="UP001642409">
    <property type="component" value="Unassembled WGS sequence"/>
</dbReference>